<reference evidence="2" key="1">
    <citation type="submission" date="2023-06" db="EMBL/GenBank/DDBJ databases">
        <authorList>
            <person name="Jiang Y."/>
            <person name="Liu Q."/>
        </authorList>
    </citation>
    <scope>NUCLEOTIDE SEQUENCE</scope>
    <source>
        <strain evidence="2">CGMCC 1.12089</strain>
    </source>
</reference>
<evidence type="ECO:0000256" key="1">
    <source>
        <dbReference type="SAM" id="Phobius"/>
    </source>
</evidence>
<dbReference type="Proteomes" id="UP001174908">
    <property type="component" value="Unassembled WGS sequence"/>
</dbReference>
<feature type="transmembrane region" description="Helical" evidence="1">
    <location>
        <begin position="6"/>
        <end position="28"/>
    </location>
</feature>
<feature type="transmembrane region" description="Helical" evidence="1">
    <location>
        <begin position="125"/>
        <end position="145"/>
    </location>
</feature>
<evidence type="ECO:0000313" key="3">
    <source>
        <dbReference type="Proteomes" id="UP001174908"/>
    </source>
</evidence>
<accession>A0ABT7NAB2</accession>
<sequence>MTLEAILAYVHILAILTMVVFIASEAALCRVEWINKAVVERLARVDMVYGIAAVMVLATGIIRTVWGVKGSAWYWTNPLLHVKLTLFVIVGIISIFPTLTYMRWRKAVRAGGALPAEAEVRKTRRLVMIQAHLIAVIPLFAVFLARGFGK</sequence>
<dbReference type="RefSeq" id="WP_286659990.1">
    <property type="nucleotide sequence ID" value="NZ_JASZYV010000002.1"/>
</dbReference>
<feature type="transmembrane region" description="Helical" evidence="1">
    <location>
        <begin position="48"/>
        <end position="66"/>
    </location>
</feature>
<evidence type="ECO:0000313" key="2">
    <source>
        <dbReference type="EMBL" id="MDM0044879.1"/>
    </source>
</evidence>
<proteinExistence type="predicted"/>
<keyword evidence="1" id="KW-1133">Transmembrane helix</keyword>
<dbReference type="InterPro" id="IPR018706">
    <property type="entry name" value="DUF2214_membrane"/>
</dbReference>
<keyword evidence="1" id="KW-0812">Transmembrane</keyword>
<protein>
    <submittedName>
        <fullName evidence="2">DUF2214 family protein</fullName>
    </submittedName>
</protein>
<feature type="transmembrane region" description="Helical" evidence="1">
    <location>
        <begin position="86"/>
        <end position="104"/>
    </location>
</feature>
<comment type="caution">
    <text evidence="2">The sequence shown here is derived from an EMBL/GenBank/DDBJ whole genome shotgun (WGS) entry which is preliminary data.</text>
</comment>
<gene>
    <name evidence="2" type="ORF">QTH91_10320</name>
</gene>
<keyword evidence="1" id="KW-0472">Membrane</keyword>
<dbReference type="EMBL" id="JASZYV010000002">
    <property type="protein sequence ID" value="MDM0044879.1"/>
    <property type="molecule type" value="Genomic_DNA"/>
</dbReference>
<keyword evidence="3" id="KW-1185">Reference proteome</keyword>
<organism evidence="2 3">
    <name type="scientific">Variovorax dokdonensis</name>
    <dbReference type="NCBI Taxonomy" id="344883"/>
    <lineage>
        <taxon>Bacteria</taxon>
        <taxon>Pseudomonadati</taxon>
        <taxon>Pseudomonadota</taxon>
        <taxon>Betaproteobacteria</taxon>
        <taxon>Burkholderiales</taxon>
        <taxon>Comamonadaceae</taxon>
        <taxon>Variovorax</taxon>
    </lineage>
</organism>
<name>A0ABT7NAB2_9BURK</name>
<dbReference type="Pfam" id="PF09980">
    <property type="entry name" value="DUF2214"/>
    <property type="match status" value="1"/>
</dbReference>